<dbReference type="Gene3D" id="3.30.160.60">
    <property type="entry name" value="Classic Zinc Finger"/>
    <property type="match status" value="5"/>
</dbReference>
<feature type="compositionally biased region" description="Low complexity" evidence="8">
    <location>
        <begin position="28"/>
        <end position="41"/>
    </location>
</feature>
<reference evidence="10" key="1">
    <citation type="submission" date="2022-07" db="EMBL/GenBank/DDBJ databases">
        <title>Draft genome sequence of Zalerion maritima ATCC 34329, a (micro)plastics degrading marine fungus.</title>
        <authorList>
            <person name="Paco A."/>
            <person name="Goncalves M.F.M."/>
            <person name="Rocha-Santos T.A.P."/>
            <person name="Alves A."/>
        </authorList>
    </citation>
    <scope>NUCLEOTIDE SEQUENCE</scope>
    <source>
        <strain evidence="10">ATCC 34329</strain>
    </source>
</reference>
<evidence type="ECO:0000256" key="8">
    <source>
        <dbReference type="SAM" id="MobiDB-lite"/>
    </source>
</evidence>
<dbReference type="EMBL" id="JAKWBI020000210">
    <property type="protein sequence ID" value="KAJ2899017.1"/>
    <property type="molecule type" value="Genomic_DNA"/>
</dbReference>
<feature type="domain" description="C2H2-type" evidence="9">
    <location>
        <begin position="161"/>
        <end position="190"/>
    </location>
</feature>
<name>A0AAD5RUD6_9PEZI</name>
<evidence type="ECO:0000256" key="6">
    <source>
        <dbReference type="ARBA" id="ARBA00023242"/>
    </source>
</evidence>
<dbReference type="PROSITE" id="PS50157">
    <property type="entry name" value="ZINC_FINGER_C2H2_2"/>
    <property type="match status" value="8"/>
</dbReference>
<feature type="domain" description="C2H2-type" evidence="9">
    <location>
        <begin position="378"/>
        <end position="407"/>
    </location>
</feature>
<evidence type="ECO:0000256" key="4">
    <source>
        <dbReference type="ARBA" id="ARBA00022771"/>
    </source>
</evidence>
<feature type="region of interest" description="Disordered" evidence="8">
    <location>
        <begin position="569"/>
        <end position="597"/>
    </location>
</feature>
<feature type="domain" description="C2H2-type" evidence="9">
    <location>
        <begin position="279"/>
        <end position="307"/>
    </location>
</feature>
<sequence>MAGVKRSHPEPLLGQSANKRLALEEALTTTELESSTPSPLTYASSIGSPLSSTSAPTPNTDYSPSAQPLDNKTCPHCFKVFNRRPADLKKHLKVHITERNHVCSYADCGKAFRTEKDLKEHVDYNHLNERGFACSRIGCKAAFNTASRLRRHEEQVHQSGIRCSRPGCGKRFRNQTTLNRHQREHDGLRPFACKGSGCNESFKDNGALRRHVNKVHKTSFHWCEECDLCFKSASSLMDHHKKTHRFRCSFCPENFNDRDSHDTHVDTTHAKSVPERKTITCPDCPKTFTRVSNMNAHHRSAHQHLRFLCGKIDLSSYEDLVEWDALQGCGDSFTTKVKLVEHIRFRHLNQPRPRATPQKLDLIDALAGPTVKEMPAILECDEAGCGLKFKRIKELEKHKARHSAARDSGFASLNRQTAAGVENESEHHDGRSNGDSKLDQVVVVKREAPKQASPPLDANPQVASRLVSLEAAKPGIQNQQLPQSVENVQYDPLAGSLATEELALGQLAHFNETVDQSQLIDANLVIRQSVDTGGFIEGVQSSVGCLEYTLSHPTCVDIGVQFTSAVAATDNDDDDDDDDDSDTITHNSPFIYPQRSE</sequence>
<keyword evidence="11" id="KW-1185">Reference proteome</keyword>
<evidence type="ECO:0000256" key="5">
    <source>
        <dbReference type="ARBA" id="ARBA00022833"/>
    </source>
</evidence>
<feature type="region of interest" description="Disordered" evidence="8">
    <location>
        <begin position="28"/>
        <end position="68"/>
    </location>
</feature>
<keyword evidence="3" id="KW-0677">Repeat</keyword>
<dbReference type="SUPFAM" id="SSF57667">
    <property type="entry name" value="beta-beta-alpha zinc fingers"/>
    <property type="match status" value="3"/>
</dbReference>
<feature type="compositionally biased region" description="Basic and acidic residues" evidence="8">
    <location>
        <begin position="424"/>
        <end position="437"/>
    </location>
</feature>
<comment type="subcellular location">
    <subcellularLocation>
        <location evidence="1">Nucleus</location>
    </subcellularLocation>
</comment>
<feature type="domain" description="C2H2-type" evidence="9">
    <location>
        <begin position="221"/>
        <end position="244"/>
    </location>
</feature>
<proteinExistence type="predicted"/>
<accession>A0AAD5RUD6</accession>
<keyword evidence="5" id="KW-0862">Zinc</keyword>
<protein>
    <recommendedName>
        <fullName evidence="9">C2H2-type domain-containing protein</fullName>
    </recommendedName>
</protein>
<dbReference type="InterPro" id="IPR036236">
    <property type="entry name" value="Znf_C2H2_sf"/>
</dbReference>
<dbReference type="SMART" id="SM00355">
    <property type="entry name" value="ZnF_C2H2"/>
    <property type="match status" value="10"/>
</dbReference>
<evidence type="ECO:0000313" key="11">
    <source>
        <dbReference type="Proteomes" id="UP001201980"/>
    </source>
</evidence>
<dbReference type="InterPro" id="IPR013087">
    <property type="entry name" value="Znf_C2H2_type"/>
</dbReference>
<feature type="domain" description="C2H2-type" evidence="9">
    <location>
        <begin position="132"/>
        <end position="157"/>
    </location>
</feature>
<dbReference type="GO" id="GO:0005634">
    <property type="term" value="C:nucleus"/>
    <property type="evidence" value="ECO:0007669"/>
    <property type="project" value="UniProtKB-SubCell"/>
</dbReference>
<dbReference type="Pfam" id="PF00096">
    <property type="entry name" value="zf-C2H2"/>
    <property type="match status" value="4"/>
</dbReference>
<evidence type="ECO:0000313" key="10">
    <source>
        <dbReference type="EMBL" id="KAJ2899017.1"/>
    </source>
</evidence>
<dbReference type="PROSITE" id="PS00028">
    <property type="entry name" value="ZINC_FINGER_C2H2_1"/>
    <property type="match status" value="8"/>
</dbReference>
<feature type="compositionally biased region" description="Polar residues" evidence="8">
    <location>
        <begin position="42"/>
        <end position="68"/>
    </location>
</feature>
<dbReference type="Proteomes" id="UP001201980">
    <property type="component" value="Unassembled WGS sequence"/>
</dbReference>
<keyword evidence="4 7" id="KW-0863">Zinc-finger</keyword>
<comment type="caution">
    <text evidence="10">The sequence shown here is derived from an EMBL/GenBank/DDBJ whole genome shotgun (WGS) entry which is preliminary data.</text>
</comment>
<dbReference type="AlphaFoldDB" id="A0AAD5RUD6"/>
<dbReference type="InterPro" id="IPR050888">
    <property type="entry name" value="ZnF_C2H2-type_TF"/>
</dbReference>
<feature type="region of interest" description="Disordered" evidence="8">
    <location>
        <begin position="400"/>
        <end position="437"/>
    </location>
</feature>
<evidence type="ECO:0000256" key="1">
    <source>
        <dbReference type="ARBA" id="ARBA00004123"/>
    </source>
</evidence>
<evidence type="ECO:0000256" key="3">
    <source>
        <dbReference type="ARBA" id="ARBA00022737"/>
    </source>
</evidence>
<feature type="domain" description="C2H2-type" evidence="9">
    <location>
        <begin position="246"/>
        <end position="274"/>
    </location>
</feature>
<evidence type="ECO:0000256" key="2">
    <source>
        <dbReference type="ARBA" id="ARBA00022723"/>
    </source>
</evidence>
<gene>
    <name evidence="10" type="ORF">MKZ38_003531</name>
</gene>
<evidence type="ECO:0000256" key="7">
    <source>
        <dbReference type="PROSITE-ProRule" id="PRU00042"/>
    </source>
</evidence>
<feature type="domain" description="C2H2-type" evidence="9">
    <location>
        <begin position="101"/>
        <end position="131"/>
    </location>
</feature>
<evidence type="ECO:0000259" key="9">
    <source>
        <dbReference type="PROSITE" id="PS50157"/>
    </source>
</evidence>
<dbReference type="GO" id="GO:0008270">
    <property type="term" value="F:zinc ion binding"/>
    <property type="evidence" value="ECO:0007669"/>
    <property type="project" value="UniProtKB-KW"/>
</dbReference>
<feature type="domain" description="C2H2-type" evidence="9">
    <location>
        <begin position="191"/>
        <end position="216"/>
    </location>
</feature>
<feature type="compositionally biased region" description="Acidic residues" evidence="8">
    <location>
        <begin position="570"/>
        <end position="582"/>
    </location>
</feature>
<organism evidence="10 11">
    <name type="scientific">Zalerion maritima</name>
    <dbReference type="NCBI Taxonomy" id="339359"/>
    <lineage>
        <taxon>Eukaryota</taxon>
        <taxon>Fungi</taxon>
        <taxon>Dikarya</taxon>
        <taxon>Ascomycota</taxon>
        <taxon>Pezizomycotina</taxon>
        <taxon>Sordariomycetes</taxon>
        <taxon>Lulworthiomycetidae</taxon>
        <taxon>Lulworthiales</taxon>
        <taxon>Lulworthiaceae</taxon>
        <taxon>Zalerion</taxon>
    </lineage>
</organism>
<keyword evidence="2" id="KW-0479">Metal-binding</keyword>
<keyword evidence="6" id="KW-0539">Nucleus</keyword>
<dbReference type="PANTHER" id="PTHR24406">
    <property type="entry name" value="TRANSCRIPTIONAL REPRESSOR CTCFL-RELATED"/>
    <property type="match status" value="1"/>
</dbReference>